<evidence type="ECO:0000313" key="2">
    <source>
        <dbReference type="EMBL" id="MBA8888918.1"/>
    </source>
</evidence>
<accession>A0A839F5U7</accession>
<dbReference type="AlphaFoldDB" id="A0A839F5U7"/>
<keyword evidence="3" id="KW-1185">Reference proteome</keyword>
<sequence length="178" mass="19047">MHRLTIVVAMLALLAAAPARAAAPSWRTLGFVLLQSEATLRERVPGGAQAMNGYIASIEAAATKALAGVDPPRPTSGFLVLAVRPDGRSKAWLDVWPNLPRASEPALVDAVQAVKPFAVSKGTIVFALRVSAWGAVPTNRPPKPDEWTRYTREGVTDAEAIVARLWPDDTPAREAHAR</sequence>
<protein>
    <submittedName>
        <fullName evidence="2">Uncharacterized protein</fullName>
    </submittedName>
</protein>
<proteinExistence type="predicted"/>
<dbReference type="EMBL" id="JACGXL010000005">
    <property type="protein sequence ID" value="MBA8888918.1"/>
    <property type="molecule type" value="Genomic_DNA"/>
</dbReference>
<reference evidence="2 3" key="1">
    <citation type="submission" date="2020-07" db="EMBL/GenBank/DDBJ databases">
        <title>Genomic Encyclopedia of Type Strains, Phase IV (KMG-V): Genome sequencing to study the core and pangenomes of soil and plant-associated prokaryotes.</title>
        <authorList>
            <person name="Whitman W."/>
        </authorList>
    </citation>
    <scope>NUCLEOTIDE SEQUENCE [LARGE SCALE GENOMIC DNA]</scope>
    <source>
        <strain evidence="2 3">RH2WT43</strain>
    </source>
</reference>
<keyword evidence="1" id="KW-0732">Signal</keyword>
<feature type="signal peptide" evidence="1">
    <location>
        <begin position="1"/>
        <end position="21"/>
    </location>
</feature>
<gene>
    <name evidence="2" type="ORF">FHW12_003154</name>
</gene>
<evidence type="ECO:0000313" key="3">
    <source>
        <dbReference type="Proteomes" id="UP000550401"/>
    </source>
</evidence>
<organism evidence="2 3">
    <name type="scientific">Dokdonella fugitiva</name>
    <dbReference type="NCBI Taxonomy" id="328517"/>
    <lineage>
        <taxon>Bacteria</taxon>
        <taxon>Pseudomonadati</taxon>
        <taxon>Pseudomonadota</taxon>
        <taxon>Gammaproteobacteria</taxon>
        <taxon>Lysobacterales</taxon>
        <taxon>Rhodanobacteraceae</taxon>
        <taxon>Dokdonella</taxon>
    </lineage>
</organism>
<evidence type="ECO:0000256" key="1">
    <source>
        <dbReference type="SAM" id="SignalP"/>
    </source>
</evidence>
<name>A0A839F5U7_9GAMM</name>
<feature type="chain" id="PRO_5032886397" evidence="1">
    <location>
        <begin position="22"/>
        <end position="178"/>
    </location>
</feature>
<dbReference type="Proteomes" id="UP000550401">
    <property type="component" value="Unassembled WGS sequence"/>
</dbReference>
<comment type="caution">
    <text evidence="2">The sequence shown here is derived from an EMBL/GenBank/DDBJ whole genome shotgun (WGS) entry which is preliminary data.</text>
</comment>
<dbReference type="RefSeq" id="WP_182531963.1">
    <property type="nucleotide sequence ID" value="NZ_JACGXL010000005.1"/>
</dbReference>